<evidence type="ECO:0000313" key="4">
    <source>
        <dbReference type="Proteomes" id="UP000294850"/>
    </source>
</evidence>
<feature type="chain" id="PRO_5020569954" evidence="1">
    <location>
        <begin position="19"/>
        <end position="256"/>
    </location>
</feature>
<feature type="domain" description="Peptidase C14 caspase" evidence="2">
    <location>
        <begin position="22"/>
        <end position="244"/>
    </location>
</feature>
<evidence type="ECO:0000259" key="2">
    <source>
        <dbReference type="Pfam" id="PF00656"/>
    </source>
</evidence>
<dbReference type="Gene3D" id="3.40.50.1460">
    <property type="match status" value="1"/>
</dbReference>
<protein>
    <submittedName>
        <fullName evidence="3">Caspase family protein</fullName>
    </submittedName>
</protein>
<evidence type="ECO:0000256" key="1">
    <source>
        <dbReference type="SAM" id="SignalP"/>
    </source>
</evidence>
<dbReference type="Pfam" id="PF00656">
    <property type="entry name" value="Peptidase_C14"/>
    <property type="match status" value="1"/>
</dbReference>
<keyword evidence="4" id="KW-1185">Reference proteome</keyword>
<reference evidence="3 4" key="1">
    <citation type="submission" date="2019-03" db="EMBL/GenBank/DDBJ databases">
        <title>Dyadobacter AR-3-6 sp. nov., isolated from arctic soil.</title>
        <authorList>
            <person name="Chaudhary D.K."/>
        </authorList>
    </citation>
    <scope>NUCLEOTIDE SEQUENCE [LARGE SCALE GENOMIC DNA]</scope>
    <source>
        <strain evidence="3 4">AR-3-6</strain>
    </source>
</reference>
<dbReference type="SUPFAM" id="SSF52129">
    <property type="entry name" value="Caspase-like"/>
    <property type="match status" value="1"/>
</dbReference>
<dbReference type="InterPro" id="IPR052039">
    <property type="entry name" value="Caspase-related_regulators"/>
</dbReference>
<dbReference type="PANTHER" id="PTHR22576:SF37">
    <property type="entry name" value="MUCOSA-ASSOCIATED LYMPHOID TISSUE LYMPHOMA TRANSLOCATION PROTEIN 1"/>
    <property type="match status" value="1"/>
</dbReference>
<comment type="caution">
    <text evidence="3">The sequence shown here is derived from an EMBL/GenBank/DDBJ whole genome shotgun (WGS) entry which is preliminary data.</text>
</comment>
<evidence type="ECO:0000313" key="3">
    <source>
        <dbReference type="EMBL" id="TDE08294.1"/>
    </source>
</evidence>
<dbReference type="PANTHER" id="PTHR22576">
    <property type="entry name" value="MUCOSA ASSOCIATED LYMPHOID TISSUE LYMPHOMA TRANSLOCATION PROTEIN 1/PARACASPASE"/>
    <property type="match status" value="1"/>
</dbReference>
<dbReference type="RefSeq" id="WP_131962933.1">
    <property type="nucleotide sequence ID" value="NZ_SMFL01000027.1"/>
</dbReference>
<dbReference type="InterPro" id="IPR011600">
    <property type="entry name" value="Pept_C14_caspase"/>
</dbReference>
<dbReference type="InterPro" id="IPR029030">
    <property type="entry name" value="Caspase-like_dom_sf"/>
</dbReference>
<sequence>MKFFNFSFLFLFSQACFAQTTYAVIVGISDYEILDYRTGDLKYADKDAIRFMDFLKSPLGGNVPNQNMVSLPNKRATKNNMSEAMRIFQKAGPYDRVIFYFSGHGVESAFVPYDVKQKDPSSLLTHADVKKAFKASKATTKLIIADACMSGSMKSKKPPVSMAKAVKEFNDINVAMILSSRSSQSSVETIRVKGGLFTFYLLNGLQGKADKNQDKKVTIKELFTYVSPRVKKGASNGQAPVFAGKFSDDLVLSLIP</sequence>
<feature type="signal peptide" evidence="1">
    <location>
        <begin position="1"/>
        <end position="18"/>
    </location>
</feature>
<dbReference type="OrthoDB" id="9767236at2"/>
<proteinExistence type="predicted"/>
<dbReference type="PROSITE" id="PS51257">
    <property type="entry name" value="PROKAR_LIPOPROTEIN"/>
    <property type="match status" value="1"/>
</dbReference>
<dbReference type="PROSITE" id="PS00018">
    <property type="entry name" value="EF_HAND_1"/>
    <property type="match status" value="1"/>
</dbReference>
<dbReference type="InterPro" id="IPR018247">
    <property type="entry name" value="EF_Hand_1_Ca_BS"/>
</dbReference>
<accession>A0A4R5DA25</accession>
<dbReference type="GO" id="GO:0006508">
    <property type="term" value="P:proteolysis"/>
    <property type="evidence" value="ECO:0007669"/>
    <property type="project" value="InterPro"/>
</dbReference>
<keyword evidence="1" id="KW-0732">Signal</keyword>
<name>A0A4R5DA25_9BACT</name>
<gene>
    <name evidence="3" type="ORF">E0F88_32865</name>
</gene>
<organism evidence="3 4">
    <name type="scientific">Dyadobacter psychrotolerans</name>
    <dbReference type="NCBI Taxonomy" id="2541721"/>
    <lineage>
        <taxon>Bacteria</taxon>
        <taxon>Pseudomonadati</taxon>
        <taxon>Bacteroidota</taxon>
        <taxon>Cytophagia</taxon>
        <taxon>Cytophagales</taxon>
        <taxon>Spirosomataceae</taxon>
        <taxon>Dyadobacter</taxon>
    </lineage>
</organism>
<dbReference type="EMBL" id="SMFL01000027">
    <property type="protein sequence ID" value="TDE08294.1"/>
    <property type="molecule type" value="Genomic_DNA"/>
</dbReference>
<dbReference type="Proteomes" id="UP000294850">
    <property type="component" value="Unassembled WGS sequence"/>
</dbReference>
<dbReference type="GO" id="GO:0004197">
    <property type="term" value="F:cysteine-type endopeptidase activity"/>
    <property type="evidence" value="ECO:0007669"/>
    <property type="project" value="InterPro"/>
</dbReference>
<dbReference type="AlphaFoldDB" id="A0A4R5DA25"/>